<sequence>NAAGSQLISTNNNGDGSSTSSSSAFSYFSNSSSNASSGNAPTSSSSSTGSVGPGTIGSTHNTISISCTSIDENGGSTSLAGSGGGGLTGDAAIIARPSPQQKCISAIGSEIKNALQQKQKCKEGTPQWPSFVGQELQNTVVPGTDNLAAAAAAAAYLGGAGNGCVGNAGNSGVGGGGNVPVVDTHATTTATNTTHCNSNVQSQLTSNAATLANAAGPSNAVQASANVAAVTTSSTLTATTEAYKLTATGNSNNNNSNNNNQKYQSRPETIEKWNNNKNSNNNNSAL</sequence>
<feature type="region of interest" description="Disordered" evidence="1">
    <location>
        <begin position="1"/>
        <end position="55"/>
    </location>
</feature>
<accession>A0A0A1X457</accession>
<organism evidence="2">
    <name type="scientific">Zeugodacus cucurbitae</name>
    <name type="common">Melon fruit fly</name>
    <name type="synonym">Bactrocera cucurbitae</name>
    <dbReference type="NCBI Taxonomy" id="28588"/>
    <lineage>
        <taxon>Eukaryota</taxon>
        <taxon>Metazoa</taxon>
        <taxon>Ecdysozoa</taxon>
        <taxon>Arthropoda</taxon>
        <taxon>Hexapoda</taxon>
        <taxon>Insecta</taxon>
        <taxon>Pterygota</taxon>
        <taxon>Neoptera</taxon>
        <taxon>Endopterygota</taxon>
        <taxon>Diptera</taxon>
        <taxon>Brachycera</taxon>
        <taxon>Muscomorpha</taxon>
        <taxon>Tephritoidea</taxon>
        <taxon>Tephritidae</taxon>
        <taxon>Zeugodacus</taxon>
        <taxon>Zeugodacus</taxon>
    </lineage>
</organism>
<feature type="compositionally biased region" description="Low complexity" evidence="1">
    <location>
        <begin position="9"/>
        <end position="50"/>
    </location>
</feature>
<feature type="non-terminal residue" evidence="2">
    <location>
        <position position="1"/>
    </location>
</feature>
<evidence type="ECO:0000313" key="2">
    <source>
        <dbReference type="EMBL" id="JAD05453.1"/>
    </source>
</evidence>
<dbReference type="EMBL" id="GBXI01008839">
    <property type="protein sequence ID" value="JAD05453.1"/>
    <property type="molecule type" value="Transcribed_RNA"/>
</dbReference>
<evidence type="ECO:0000256" key="1">
    <source>
        <dbReference type="SAM" id="MobiDB-lite"/>
    </source>
</evidence>
<dbReference type="AlphaFoldDB" id="A0A0A1X457"/>
<gene>
    <name evidence="2" type="ORF">g.52215</name>
</gene>
<protein>
    <submittedName>
        <fullName evidence="2">Uncharacterized protein</fullName>
    </submittedName>
</protein>
<reference evidence="2" key="2">
    <citation type="journal article" date="2015" name="Gigascience">
        <title>Reconstructing a comprehensive transcriptome assembly of a white-pupal translocated strain of the pest fruit fly Bactrocera cucurbitae.</title>
        <authorList>
            <person name="Sim S.B."/>
            <person name="Calla B."/>
            <person name="Hall B."/>
            <person name="DeRego T."/>
            <person name="Geib S.M."/>
        </authorList>
    </citation>
    <scope>NUCLEOTIDE SEQUENCE</scope>
</reference>
<reference evidence="2" key="1">
    <citation type="submission" date="2014-11" db="EMBL/GenBank/DDBJ databases">
        <authorList>
            <person name="Geib S."/>
        </authorList>
    </citation>
    <scope>NUCLEOTIDE SEQUENCE</scope>
</reference>
<name>A0A0A1X457_ZEUCU</name>
<proteinExistence type="predicted"/>